<proteinExistence type="predicted"/>
<organism evidence="1 2">
    <name type="scientific">Bauhinia variegata</name>
    <name type="common">Purple orchid tree</name>
    <name type="synonym">Phanera variegata</name>
    <dbReference type="NCBI Taxonomy" id="167791"/>
    <lineage>
        <taxon>Eukaryota</taxon>
        <taxon>Viridiplantae</taxon>
        <taxon>Streptophyta</taxon>
        <taxon>Embryophyta</taxon>
        <taxon>Tracheophyta</taxon>
        <taxon>Spermatophyta</taxon>
        <taxon>Magnoliopsida</taxon>
        <taxon>eudicotyledons</taxon>
        <taxon>Gunneridae</taxon>
        <taxon>Pentapetalae</taxon>
        <taxon>rosids</taxon>
        <taxon>fabids</taxon>
        <taxon>Fabales</taxon>
        <taxon>Fabaceae</taxon>
        <taxon>Cercidoideae</taxon>
        <taxon>Cercideae</taxon>
        <taxon>Bauhiniinae</taxon>
        <taxon>Bauhinia</taxon>
    </lineage>
</organism>
<protein>
    <submittedName>
        <fullName evidence="1">Uncharacterized protein</fullName>
    </submittedName>
</protein>
<evidence type="ECO:0000313" key="2">
    <source>
        <dbReference type="Proteomes" id="UP000828941"/>
    </source>
</evidence>
<comment type="caution">
    <text evidence="1">The sequence shown here is derived from an EMBL/GenBank/DDBJ whole genome shotgun (WGS) entry which is preliminary data.</text>
</comment>
<gene>
    <name evidence="1" type="ORF">L6164_010339</name>
</gene>
<keyword evidence="2" id="KW-1185">Reference proteome</keyword>
<dbReference type="EMBL" id="CM039429">
    <property type="protein sequence ID" value="KAI4349783.1"/>
    <property type="molecule type" value="Genomic_DNA"/>
</dbReference>
<accession>A0ACB9PMJ2</accession>
<dbReference type="Proteomes" id="UP000828941">
    <property type="component" value="Chromosome 4"/>
</dbReference>
<evidence type="ECO:0000313" key="1">
    <source>
        <dbReference type="EMBL" id="KAI4349783.1"/>
    </source>
</evidence>
<sequence>MPFALVFKIINLDVLLGFCIIKLISNKAKAWSPVGPACGCAQRTKQSVYCQTENAMSTVGEQSGTYHRSSQWNWRGDIETIAEMVPSLLQQTLKMMWVIK</sequence>
<reference evidence="1 2" key="1">
    <citation type="journal article" date="2022" name="DNA Res.">
        <title>Chromosomal-level genome assembly of the orchid tree Bauhinia variegata (Leguminosae; Cercidoideae) supports the allotetraploid origin hypothesis of Bauhinia.</title>
        <authorList>
            <person name="Zhong Y."/>
            <person name="Chen Y."/>
            <person name="Zheng D."/>
            <person name="Pang J."/>
            <person name="Liu Y."/>
            <person name="Luo S."/>
            <person name="Meng S."/>
            <person name="Qian L."/>
            <person name="Wei D."/>
            <person name="Dai S."/>
            <person name="Zhou R."/>
        </authorList>
    </citation>
    <scope>NUCLEOTIDE SEQUENCE [LARGE SCALE GENOMIC DNA]</scope>
    <source>
        <strain evidence="1">BV-YZ2020</strain>
    </source>
</reference>
<name>A0ACB9PMJ2_BAUVA</name>